<gene>
    <name evidence="2" type="ORF">Fcan01_28339</name>
</gene>
<proteinExistence type="predicted"/>
<accession>A0A226CVH4</accession>
<keyword evidence="1" id="KW-1133">Transmembrane helix</keyword>
<comment type="caution">
    <text evidence="2">The sequence shown here is derived from an EMBL/GenBank/DDBJ whole genome shotgun (WGS) entry which is preliminary data.</text>
</comment>
<dbReference type="EMBL" id="LNIX01000069">
    <property type="protein sequence ID" value="OXA36899.1"/>
    <property type="molecule type" value="Genomic_DNA"/>
</dbReference>
<name>A0A226CVH4_FOLCA</name>
<keyword evidence="1" id="KW-0812">Transmembrane</keyword>
<evidence type="ECO:0000313" key="2">
    <source>
        <dbReference type="EMBL" id="OXA36899.1"/>
    </source>
</evidence>
<evidence type="ECO:0000313" key="3">
    <source>
        <dbReference type="Proteomes" id="UP000198287"/>
    </source>
</evidence>
<evidence type="ECO:0000256" key="1">
    <source>
        <dbReference type="SAM" id="Phobius"/>
    </source>
</evidence>
<keyword evidence="1" id="KW-0472">Membrane</keyword>
<keyword evidence="3" id="KW-1185">Reference proteome</keyword>
<dbReference type="AlphaFoldDB" id="A0A226CVH4"/>
<protein>
    <submittedName>
        <fullName evidence="2">Uncharacterized protein</fullName>
    </submittedName>
</protein>
<feature type="transmembrane region" description="Helical" evidence="1">
    <location>
        <begin position="211"/>
        <end position="231"/>
    </location>
</feature>
<reference evidence="2 3" key="1">
    <citation type="submission" date="2015-12" db="EMBL/GenBank/DDBJ databases">
        <title>The genome of Folsomia candida.</title>
        <authorList>
            <person name="Faddeeva A."/>
            <person name="Derks M.F."/>
            <person name="Anvar Y."/>
            <person name="Smit S."/>
            <person name="Van Straalen N."/>
            <person name="Roelofs D."/>
        </authorList>
    </citation>
    <scope>NUCLEOTIDE SEQUENCE [LARGE SCALE GENOMIC DNA]</scope>
    <source>
        <strain evidence="2 3">VU population</strain>
        <tissue evidence="2">Whole body</tissue>
    </source>
</reference>
<dbReference type="Proteomes" id="UP000198287">
    <property type="component" value="Unassembled WGS sequence"/>
</dbReference>
<sequence>MPSKRFSIWIVVPLFFTTFMLLAQYELYLTVNLVAPPGYKLLHNLSEFFANDHTIVYLSEDVQGFSSTKNQLVKEYARISLGGFPHEKTIVARHDWHNFSEHVTKHRPKNVILVNRKLSVFYCHLRLQNKLLQGEYECFIVYNVALNRARFTVLRNMLRVEIGRTISLLDMSGFPDMWDSQLKHLRKLTAMHWPSRRVALPYISINTLTSFFKFVGICVVLFVITVMLEIVSEVEFRSRFCNKVRDVVKTVVRHWSKFVGVNENRKSRRKNSWLNRKQFF</sequence>
<organism evidence="2 3">
    <name type="scientific">Folsomia candida</name>
    <name type="common">Springtail</name>
    <dbReference type="NCBI Taxonomy" id="158441"/>
    <lineage>
        <taxon>Eukaryota</taxon>
        <taxon>Metazoa</taxon>
        <taxon>Ecdysozoa</taxon>
        <taxon>Arthropoda</taxon>
        <taxon>Hexapoda</taxon>
        <taxon>Collembola</taxon>
        <taxon>Entomobryomorpha</taxon>
        <taxon>Isotomoidea</taxon>
        <taxon>Isotomidae</taxon>
        <taxon>Proisotominae</taxon>
        <taxon>Folsomia</taxon>
    </lineage>
</organism>